<protein>
    <submittedName>
        <fullName evidence="1">F10K1.23</fullName>
    </submittedName>
</protein>
<name>A0ACC1YP89_MELAZ</name>
<organism evidence="1 2">
    <name type="scientific">Melia azedarach</name>
    <name type="common">Chinaberry tree</name>
    <dbReference type="NCBI Taxonomy" id="155640"/>
    <lineage>
        <taxon>Eukaryota</taxon>
        <taxon>Viridiplantae</taxon>
        <taxon>Streptophyta</taxon>
        <taxon>Embryophyta</taxon>
        <taxon>Tracheophyta</taxon>
        <taxon>Spermatophyta</taxon>
        <taxon>Magnoliopsida</taxon>
        <taxon>eudicotyledons</taxon>
        <taxon>Gunneridae</taxon>
        <taxon>Pentapetalae</taxon>
        <taxon>rosids</taxon>
        <taxon>malvids</taxon>
        <taxon>Sapindales</taxon>
        <taxon>Meliaceae</taxon>
        <taxon>Melia</taxon>
    </lineage>
</organism>
<dbReference type="Proteomes" id="UP001164539">
    <property type="component" value="Chromosome 2"/>
</dbReference>
<evidence type="ECO:0000313" key="2">
    <source>
        <dbReference type="Proteomes" id="UP001164539"/>
    </source>
</evidence>
<comment type="caution">
    <text evidence="1">The sequence shown here is derived from an EMBL/GenBank/DDBJ whole genome shotgun (WGS) entry which is preliminary data.</text>
</comment>
<dbReference type="EMBL" id="CM051395">
    <property type="protein sequence ID" value="KAJ4725510.1"/>
    <property type="molecule type" value="Genomic_DNA"/>
</dbReference>
<keyword evidence="2" id="KW-1185">Reference proteome</keyword>
<gene>
    <name evidence="1" type="ORF">OWV82_004371</name>
</gene>
<evidence type="ECO:0000313" key="1">
    <source>
        <dbReference type="EMBL" id="KAJ4725510.1"/>
    </source>
</evidence>
<proteinExistence type="predicted"/>
<sequence length="245" mass="28136">MSNAEFDQQIALFRSQINHKRFDDETIRILELVLVSKDVKSSIEMRESLIEFLRSESVSVIREIAEKTVEMQLLILEFFVRAFALVGDIESCLALRYEALVLRDLKSSSRIWLQVSHMEWLNFAEQSLENGFYAIAGKACESAESFLQQKNVANSKAEEIYKDLQVLEKIKILKDFAAKMAGSRSVQAQAAEYLKKKTTEKGKIRSSYHKKVKCPASTLFRNGIKRRNLRKLRELQGFQQITSGS</sequence>
<reference evidence="1 2" key="1">
    <citation type="journal article" date="2023" name="Science">
        <title>Complex scaffold remodeling in plant triterpene biosynthesis.</title>
        <authorList>
            <person name="De La Pena R."/>
            <person name="Hodgson H."/>
            <person name="Liu J.C."/>
            <person name="Stephenson M.J."/>
            <person name="Martin A.C."/>
            <person name="Owen C."/>
            <person name="Harkess A."/>
            <person name="Leebens-Mack J."/>
            <person name="Jimenez L.E."/>
            <person name="Osbourn A."/>
            <person name="Sattely E.S."/>
        </authorList>
    </citation>
    <scope>NUCLEOTIDE SEQUENCE [LARGE SCALE GENOMIC DNA]</scope>
    <source>
        <strain evidence="2">cv. JPN11</strain>
        <tissue evidence="1">Leaf</tissue>
    </source>
</reference>
<accession>A0ACC1YP89</accession>